<dbReference type="Pfam" id="PF18962">
    <property type="entry name" value="Por_Secre_tail"/>
    <property type="match status" value="1"/>
</dbReference>
<dbReference type="InterPro" id="IPR026444">
    <property type="entry name" value="Secre_tail"/>
</dbReference>
<keyword evidence="1 2" id="KW-0732">Signal</keyword>
<accession>A0A972FWP7</accession>
<evidence type="ECO:0000256" key="2">
    <source>
        <dbReference type="SAM" id="SignalP"/>
    </source>
</evidence>
<evidence type="ECO:0000313" key="5">
    <source>
        <dbReference type="Proteomes" id="UP000712080"/>
    </source>
</evidence>
<evidence type="ECO:0000259" key="3">
    <source>
        <dbReference type="Pfam" id="PF18962"/>
    </source>
</evidence>
<dbReference type="RefSeq" id="WP_169528500.1">
    <property type="nucleotide sequence ID" value="NZ_JAAMPU010000108.1"/>
</dbReference>
<organism evidence="4 5">
    <name type="scientific">Flavobacterium silvaticum</name>
    <dbReference type="NCBI Taxonomy" id="1852020"/>
    <lineage>
        <taxon>Bacteria</taxon>
        <taxon>Pseudomonadati</taxon>
        <taxon>Bacteroidota</taxon>
        <taxon>Flavobacteriia</taxon>
        <taxon>Flavobacteriales</taxon>
        <taxon>Flavobacteriaceae</taxon>
        <taxon>Flavobacterium</taxon>
    </lineage>
</organism>
<feature type="domain" description="Secretion system C-terminal sorting" evidence="3">
    <location>
        <begin position="182"/>
        <end position="252"/>
    </location>
</feature>
<comment type="caution">
    <text evidence="4">The sequence shown here is derived from an EMBL/GenBank/DDBJ whole genome shotgun (WGS) entry which is preliminary data.</text>
</comment>
<gene>
    <name evidence="4" type="ORF">G6047_15315</name>
</gene>
<name>A0A972FWP7_9FLAO</name>
<keyword evidence="5" id="KW-1185">Reference proteome</keyword>
<proteinExistence type="predicted"/>
<protein>
    <submittedName>
        <fullName evidence="4">T9SS type A sorting domain-containing protein</fullName>
    </submittedName>
</protein>
<sequence>MKKICLNIVLAIPTLLMAQQKTTGVVPLINAMTAKIDMDQPTSTVTLTLTGPSNRFFALGFNATQMSANTDCVVMTSATILSDMKLPGGHFAPAADAVNNWTIQSNTTSGTTRTVIATRPFVAETSDFTFTYAMTSINLIFSHRNTSGYTLNGHGDNFGNLNAPFTNVLGGEDFNLLSSVTISPNPSTGIFMISKNERTPISALNVYDINAKLVKSLSYQENQSVDLTGLNPGLYFLEISNESDKTVRKILIE</sequence>
<dbReference type="InterPro" id="IPR045266">
    <property type="entry name" value="DOH_DOMON"/>
</dbReference>
<evidence type="ECO:0000256" key="1">
    <source>
        <dbReference type="ARBA" id="ARBA00022729"/>
    </source>
</evidence>
<dbReference type="CDD" id="cd09631">
    <property type="entry name" value="DOMON_DOH"/>
    <property type="match status" value="1"/>
</dbReference>
<feature type="chain" id="PRO_5037629070" evidence="2">
    <location>
        <begin position="19"/>
        <end position="253"/>
    </location>
</feature>
<dbReference type="Proteomes" id="UP000712080">
    <property type="component" value="Unassembled WGS sequence"/>
</dbReference>
<dbReference type="AlphaFoldDB" id="A0A972FWP7"/>
<reference evidence="4" key="1">
    <citation type="submission" date="2020-02" db="EMBL/GenBank/DDBJ databases">
        <title>Flavobacterium sp. genome.</title>
        <authorList>
            <person name="Jung H.S."/>
            <person name="Baek J.H."/>
            <person name="Jeon C.O."/>
        </authorList>
    </citation>
    <scope>NUCLEOTIDE SEQUENCE</scope>
    <source>
        <strain evidence="4">SE-s28</strain>
    </source>
</reference>
<dbReference type="EMBL" id="JAAMPU010000108">
    <property type="protein sequence ID" value="NMH29407.1"/>
    <property type="molecule type" value="Genomic_DNA"/>
</dbReference>
<dbReference type="NCBIfam" id="TIGR04183">
    <property type="entry name" value="Por_Secre_tail"/>
    <property type="match status" value="1"/>
</dbReference>
<feature type="signal peptide" evidence="2">
    <location>
        <begin position="1"/>
        <end position="18"/>
    </location>
</feature>
<evidence type="ECO:0000313" key="4">
    <source>
        <dbReference type="EMBL" id="NMH29407.1"/>
    </source>
</evidence>